<name>A0A841D543_PLAVE</name>
<keyword evidence="3" id="KW-1185">Reference proteome</keyword>
<proteinExistence type="predicted"/>
<dbReference type="Proteomes" id="UP000562352">
    <property type="component" value="Unassembled WGS sequence"/>
</dbReference>
<gene>
    <name evidence="2" type="ORF">FHS22_004649</name>
</gene>
<dbReference type="InterPro" id="IPR036737">
    <property type="entry name" value="OmpA-like_sf"/>
</dbReference>
<dbReference type="SUPFAM" id="SSF103088">
    <property type="entry name" value="OmpA-like"/>
    <property type="match status" value="1"/>
</dbReference>
<protein>
    <submittedName>
        <fullName evidence="2">Outer membrane protein OmpA-like peptidoglycan-associated protein</fullName>
    </submittedName>
</protein>
<reference evidence="2 3" key="1">
    <citation type="submission" date="2020-08" db="EMBL/GenBank/DDBJ databases">
        <title>Genomic Encyclopedia of Type Strains, Phase III (KMG-III): the genomes of soil and plant-associated and newly described type strains.</title>
        <authorList>
            <person name="Whitman W."/>
        </authorList>
    </citation>
    <scope>NUCLEOTIDE SEQUENCE [LARGE SCALE GENOMIC DNA]</scope>
    <source>
        <strain evidence="2 3">CECT 3303</strain>
    </source>
</reference>
<feature type="compositionally biased region" description="Basic and acidic residues" evidence="1">
    <location>
        <begin position="47"/>
        <end position="62"/>
    </location>
</feature>
<dbReference type="Gene3D" id="3.30.1330.60">
    <property type="entry name" value="OmpA-like domain"/>
    <property type="match status" value="1"/>
</dbReference>
<dbReference type="AlphaFoldDB" id="A0A841D543"/>
<evidence type="ECO:0000256" key="1">
    <source>
        <dbReference type="SAM" id="MobiDB-lite"/>
    </source>
</evidence>
<dbReference type="RefSeq" id="WP_260408181.1">
    <property type="nucleotide sequence ID" value="NZ_BAAAWZ010000001.1"/>
</dbReference>
<feature type="compositionally biased region" description="Low complexity" evidence="1">
    <location>
        <begin position="20"/>
        <end position="37"/>
    </location>
</feature>
<accession>A0A841D543</accession>
<evidence type="ECO:0000313" key="3">
    <source>
        <dbReference type="Proteomes" id="UP000562352"/>
    </source>
</evidence>
<dbReference type="EMBL" id="JACHJJ010000016">
    <property type="protein sequence ID" value="MBB5965361.1"/>
    <property type="molecule type" value="Genomic_DNA"/>
</dbReference>
<sequence length="62" mass="6241">MRNDSAPACRQAPAVDQGQPAPAVAVGGRGAADAVAPNTAPDGEDNPEGRARNRRVEIGFSG</sequence>
<comment type="caution">
    <text evidence="2">The sequence shown here is derived from an EMBL/GenBank/DDBJ whole genome shotgun (WGS) entry which is preliminary data.</text>
</comment>
<evidence type="ECO:0000313" key="2">
    <source>
        <dbReference type="EMBL" id="MBB5965361.1"/>
    </source>
</evidence>
<organism evidence="2 3">
    <name type="scientific">Planomonospora venezuelensis</name>
    <dbReference type="NCBI Taxonomy" id="1999"/>
    <lineage>
        <taxon>Bacteria</taxon>
        <taxon>Bacillati</taxon>
        <taxon>Actinomycetota</taxon>
        <taxon>Actinomycetes</taxon>
        <taxon>Streptosporangiales</taxon>
        <taxon>Streptosporangiaceae</taxon>
        <taxon>Planomonospora</taxon>
    </lineage>
</organism>
<feature type="region of interest" description="Disordered" evidence="1">
    <location>
        <begin position="1"/>
        <end position="62"/>
    </location>
</feature>